<reference evidence="1 2" key="1">
    <citation type="submission" date="2016-02" db="EMBL/GenBank/DDBJ databases">
        <title>Ulvibacter sp. LPB0005, isolated from Thais luteostoma.</title>
        <authorList>
            <person name="Shin S.-K."/>
            <person name="Yi H."/>
        </authorList>
    </citation>
    <scope>NUCLEOTIDE SEQUENCE [LARGE SCALE GENOMIC DNA]</scope>
    <source>
        <strain evidence="1 2">LPB0005</strain>
    </source>
</reference>
<protein>
    <submittedName>
        <fullName evidence="1">Uncharacterized protein</fullName>
    </submittedName>
</protein>
<name>A0A167ID98_9FLAO</name>
<evidence type="ECO:0000313" key="1">
    <source>
        <dbReference type="EMBL" id="OAB79543.1"/>
    </source>
</evidence>
<dbReference type="Proteomes" id="UP000077013">
    <property type="component" value="Unassembled WGS sequence"/>
</dbReference>
<sequence length="200" mass="21684">MNRYLILFVGVLAIAGLSMVQFTVPNQEIIVQFGSSVVSSEEASDAVLVLKEQLQELGADNIYVQKRSDGSVKISYFSTIDVSSVKHSLLKEKQSALGIIDEGKTTNFPFNDSSETFKISVYEIQNGDDFSSSLNGCAIEIEHKNVRFYKPILLPAHTTINEVVATPLKQGKNVAGGVCAFKLTKGLNRGVPEGRAGPLT</sequence>
<keyword evidence="2" id="KW-1185">Reference proteome</keyword>
<dbReference type="RefSeq" id="WP_068589099.1">
    <property type="nucleotide sequence ID" value="NZ_LRXL01000026.1"/>
</dbReference>
<organism evidence="1 2">
    <name type="scientific">Cochleicola gelatinilyticus</name>
    <dbReference type="NCBI Taxonomy" id="1763537"/>
    <lineage>
        <taxon>Bacteria</taxon>
        <taxon>Pseudomonadati</taxon>
        <taxon>Bacteroidota</taxon>
        <taxon>Flavobacteriia</taxon>
        <taxon>Flavobacteriales</taxon>
        <taxon>Flavobacteriaceae</taxon>
        <taxon>Cochleicola</taxon>
    </lineage>
</organism>
<accession>A0A167ID98</accession>
<proteinExistence type="predicted"/>
<dbReference type="STRING" id="1763537.ULVI_01965"/>
<dbReference type="AlphaFoldDB" id="A0A167ID98"/>
<dbReference type="EMBL" id="LRXL01000026">
    <property type="protein sequence ID" value="OAB79543.1"/>
    <property type="molecule type" value="Genomic_DNA"/>
</dbReference>
<evidence type="ECO:0000313" key="2">
    <source>
        <dbReference type="Proteomes" id="UP000077013"/>
    </source>
</evidence>
<dbReference type="OrthoDB" id="1144910at2"/>
<gene>
    <name evidence="1" type="ORF">ULVI_01965</name>
</gene>
<comment type="caution">
    <text evidence="1">The sequence shown here is derived from an EMBL/GenBank/DDBJ whole genome shotgun (WGS) entry which is preliminary data.</text>
</comment>